<dbReference type="Proteomes" id="UP000679284">
    <property type="component" value="Chromosome"/>
</dbReference>
<dbReference type="EMBL" id="CP047289">
    <property type="protein sequence ID" value="QUS35366.1"/>
    <property type="molecule type" value="Genomic_DNA"/>
</dbReference>
<organism evidence="2 3">
    <name type="scientific">Falsirhodobacter algicola</name>
    <dbReference type="NCBI Taxonomy" id="2692330"/>
    <lineage>
        <taxon>Bacteria</taxon>
        <taxon>Pseudomonadati</taxon>
        <taxon>Pseudomonadota</taxon>
        <taxon>Alphaproteobacteria</taxon>
        <taxon>Rhodobacterales</taxon>
        <taxon>Paracoccaceae</taxon>
        <taxon>Falsirhodobacter</taxon>
    </lineage>
</organism>
<evidence type="ECO:0000259" key="1">
    <source>
        <dbReference type="Pfam" id="PF13470"/>
    </source>
</evidence>
<evidence type="ECO:0000313" key="3">
    <source>
        <dbReference type="Proteomes" id="UP000679284"/>
    </source>
</evidence>
<dbReference type="KEGG" id="fap:GR316_03200"/>
<proteinExistence type="predicted"/>
<gene>
    <name evidence="2" type="ORF">GR316_03200</name>
</gene>
<keyword evidence="3" id="KW-1185">Reference proteome</keyword>
<dbReference type="RefSeq" id="WP_211784613.1">
    <property type="nucleotide sequence ID" value="NZ_CP047289.1"/>
</dbReference>
<accession>A0A8J8SKC0</accession>
<sequence length="178" mass="19488">MRAVLDTCVIFPPVLRDMLLGVAAQGVFVPLWSERILEEWARAARRHGSEDEARAVGAAMRAQFASATVPPRPGLEARLHLPDENDIHVLATAIAGSADVIVTFNAQDFPRHILAAEGVERRDPDSLLWEMWSHHPAPVAEVAQRVHRRAEEIAGQPVSLRALLKRAGLPRVAKAVTA</sequence>
<evidence type="ECO:0000313" key="2">
    <source>
        <dbReference type="EMBL" id="QUS35366.1"/>
    </source>
</evidence>
<dbReference type="NCBIfam" id="NF046100">
    <property type="entry name" value="RSP_2648_fam_PIN"/>
    <property type="match status" value="1"/>
</dbReference>
<dbReference type="InterPro" id="IPR002716">
    <property type="entry name" value="PIN_dom"/>
</dbReference>
<feature type="domain" description="PIN" evidence="1">
    <location>
        <begin position="2"/>
        <end position="105"/>
    </location>
</feature>
<dbReference type="InterPro" id="IPR029060">
    <property type="entry name" value="PIN-like_dom_sf"/>
</dbReference>
<dbReference type="AlphaFoldDB" id="A0A8J8SKC0"/>
<name>A0A8J8SKC0_9RHOB</name>
<reference evidence="2" key="1">
    <citation type="submission" date="2020-01" db="EMBL/GenBank/DDBJ databases">
        <authorList>
            <person name="Yang Y."/>
            <person name="Kwon Y.M."/>
        </authorList>
    </citation>
    <scope>NUCLEOTIDE SEQUENCE</scope>
    <source>
        <strain evidence="2">PG104</strain>
    </source>
</reference>
<protein>
    <submittedName>
        <fullName evidence="2">PIN domain-containing protein</fullName>
    </submittedName>
</protein>
<dbReference type="Pfam" id="PF13470">
    <property type="entry name" value="PIN_3"/>
    <property type="match status" value="1"/>
</dbReference>
<dbReference type="SUPFAM" id="SSF88723">
    <property type="entry name" value="PIN domain-like"/>
    <property type="match status" value="1"/>
</dbReference>